<evidence type="ECO:0000313" key="7">
    <source>
        <dbReference type="Proteomes" id="UP000028870"/>
    </source>
</evidence>
<dbReference type="PANTHER" id="PTHR42847">
    <property type="entry name" value="ALKANESULFONATE MONOOXYGENASE"/>
    <property type="match status" value="1"/>
</dbReference>
<reference evidence="6" key="1">
    <citation type="submission" date="2014-03" db="EMBL/GenBank/DDBJ databases">
        <title>Draft Genome Sequence of Mycobacterium cosmeticum DSM 44829.</title>
        <authorList>
            <person name="Croce O."/>
            <person name="Robert C."/>
            <person name="Raoult D."/>
            <person name="Drancourt M."/>
        </authorList>
    </citation>
    <scope>NUCLEOTIDE SEQUENCE [LARGE SCALE GENOMIC DNA]</scope>
    <source>
        <strain evidence="6">DSM 44829</strain>
    </source>
</reference>
<dbReference type="EMBL" id="CCBB010000001">
    <property type="protein sequence ID" value="CDO07361.1"/>
    <property type="molecule type" value="Genomic_DNA"/>
</dbReference>
<dbReference type="eggNOG" id="COG2141">
    <property type="taxonomic scope" value="Bacteria"/>
</dbReference>
<keyword evidence="2" id="KW-0288">FMN</keyword>
<dbReference type="Pfam" id="PF00296">
    <property type="entry name" value="Bac_luciferase"/>
    <property type="match status" value="1"/>
</dbReference>
<feature type="domain" description="Luciferase-like" evidence="5">
    <location>
        <begin position="5"/>
        <end position="240"/>
    </location>
</feature>
<dbReference type="STRING" id="258533.BN977_02167"/>
<dbReference type="GO" id="GO:0046306">
    <property type="term" value="P:alkanesulfonate catabolic process"/>
    <property type="evidence" value="ECO:0007669"/>
    <property type="project" value="TreeGrafter"/>
</dbReference>
<evidence type="ECO:0000313" key="6">
    <source>
        <dbReference type="EMBL" id="CDO07361.1"/>
    </source>
</evidence>
<evidence type="ECO:0000256" key="2">
    <source>
        <dbReference type="ARBA" id="ARBA00022643"/>
    </source>
</evidence>
<dbReference type="GO" id="GO:0008726">
    <property type="term" value="F:alkanesulfonate monooxygenase activity"/>
    <property type="evidence" value="ECO:0007669"/>
    <property type="project" value="TreeGrafter"/>
</dbReference>
<gene>
    <name evidence="6" type="ORF">BN977_02167</name>
</gene>
<proteinExistence type="predicted"/>
<dbReference type="InterPro" id="IPR011251">
    <property type="entry name" value="Luciferase-like_dom"/>
</dbReference>
<sequence length="286" mass="30202">MLNTMKLGIGLPNHIAGVPGASIAEWARRAEARRFESLATIDRLCYPGLDSLIALATAAGATTDMTLVTNVLLAPVYPVVPLAKQIAGVAQISGGRLVVGLGVGNRPDDYASTGADFGRRGKILDEQVERMRGLWAGTGDAAVCASPVAVPLLFGGRSAATVRRVTAVGDGWAAGAVRHYASQTELVGRIRSGWVAAGRNGDPYLQASVNFGVGSDETVAAGRQHLARYYGFSPEYAQVNVDDMVSSPAEARATVRRYRDLGFDRLLFHPTTPGVDQLDRLADAIL</sequence>
<dbReference type="PANTHER" id="PTHR42847:SF4">
    <property type="entry name" value="ALKANESULFONATE MONOOXYGENASE-RELATED"/>
    <property type="match status" value="1"/>
</dbReference>
<evidence type="ECO:0000259" key="5">
    <source>
        <dbReference type="Pfam" id="PF00296"/>
    </source>
</evidence>
<evidence type="ECO:0000256" key="3">
    <source>
        <dbReference type="ARBA" id="ARBA00023002"/>
    </source>
</evidence>
<keyword evidence="1" id="KW-0285">Flavoprotein</keyword>
<evidence type="ECO:0000256" key="1">
    <source>
        <dbReference type="ARBA" id="ARBA00022630"/>
    </source>
</evidence>
<evidence type="ECO:0000256" key="4">
    <source>
        <dbReference type="ARBA" id="ARBA00023033"/>
    </source>
</evidence>
<name>W9AXP1_MYCCO</name>
<keyword evidence="7" id="KW-1185">Reference proteome</keyword>
<dbReference type="InterPro" id="IPR050172">
    <property type="entry name" value="SsuD_RutA_monooxygenase"/>
</dbReference>
<keyword evidence="4" id="KW-0503">Monooxygenase</keyword>
<dbReference type="Gene3D" id="3.20.20.30">
    <property type="entry name" value="Luciferase-like domain"/>
    <property type="match status" value="1"/>
</dbReference>
<dbReference type="AlphaFoldDB" id="W9AXP1"/>
<dbReference type="Proteomes" id="UP000028870">
    <property type="component" value="Unassembled WGS sequence"/>
</dbReference>
<accession>W9AXP1</accession>
<organism evidence="6 7">
    <name type="scientific">Mycolicibacterium cosmeticum</name>
    <dbReference type="NCBI Taxonomy" id="258533"/>
    <lineage>
        <taxon>Bacteria</taxon>
        <taxon>Bacillati</taxon>
        <taxon>Actinomycetota</taxon>
        <taxon>Actinomycetes</taxon>
        <taxon>Mycobacteriales</taxon>
        <taxon>Mycobacteriaceae</taxon>
        <taxon>Mycolicibacterium</taxon>
    </lineage>
</organism>
<reference evidence="6" key="2">
    <citation type="submission" date="2014-03" db="EMBL/GenBank/DDBJ databases">
        <authorList>
            <person name="Urmite Genomes"/>
        </authorList>
    </citation>
    <scope>NUCLEOTIDE SEQUENCE</scope>
    <source>
        <strain evidence="6">DSM 44829</strain>
    </source>
</reference>
<comment type="caution">
    <text evidence="6">The sequence shown here is derived from an EMBL/GenBank/DDBJ whole genome shotgun (WGS) entry which is preliminary data.</text>
</comment>
<dbReference type="SUPFAM" id="SSF51679">
    <property type="entry name" value="Bacterial luciferase-like"/>
    <property type="match status" value="1"/>
</dbReference>
<dbReference type="InterPro" id="IPR036661">
    <property type="entry name" value="Luciferase-like_sf"/>
</dbReference>
<keyword evidence="3" id="KW-0560">Oxidoreductase</keyword>
<protein>
    <submittedName>
        <fullName evidence="6">MmcJ protein</fullName>
    </submittedName>
</protein>